<evidence type="ECO:0000313" key="3">
    <source>
        <dbReference type="EMBL" id="CAB4652009.1"/>
    </source>
</evidence>
<dbReference type="EMBL" id="CAFBOR010000008">
    <property type="protein sequence ID" value="CAB4976878.1"/>
    <property type="molecule type" value="Genomic_DNA"/>
</dbReference>
<feature type="domain" description="CBS" evidence="2">
    <location>
        <begin position="100"/>
        <end position="154"/>
    </location>
</feature>
<dbReference type="Pfam" id="PF00571">
    <property type="entry name" value="CBS"/>
    <property type="match status" value="2"/>
</dbReference>
<proteinExistence type="predicted"/>
<gene>
    <name evidence="3" type="ORF">UFOPK2242_00466</name>
    <name evidence="4" type="ORF">UFOPK3317_01084</name>
    <name evidence="5" type="ORF">UFOPK3974_00127</name>
    <name evidence="6" type="ORF">UFOPK4071_01495</name>
</gene>
<evidence type="ECO:0000259" key="2">
    <source>
        <dbReference type="PROSITE" id="PS51371"/>
    </source>
</evidence>
<evidence type="ECO:0000313" key="6">
    <source>
        <dbReference type="EMBL" id="CAB5025776.1"/>
    </source>
</evidence>
<dbReference type="PANTHER" id="PTHR43080:SF26">
    <property type="entry name" value="REGULATORY PROTEIN"/>
    <property type="match status" value="1"/>
</dbReference>
<dbReference type="Gene3D" id="3.10.580.10">
    <property type="entry name" value="CBS-domain"/>
    <property type="match status" value="1"/>
</dbReference>
<dbReference type="SUPFAM" id="SSF54631">
    <property type="entry name" value="CBS-domain pair"/>
    <property type="match status" value="1"/>
</dbReference>
<accession>A0A6J6KVM5</accession>
<reference evidence="3" key="1">
    <citation type="submission" date="2020-05" db="EMBL/GenBank/DDBJ databases">
        <authorList>
            <person name="Chiriac C."/>
            <person name="Salcher M."/>
            <person name="Ghai R."/>
            <person name="Kavagutti S V."/>
        </authorList>
    </citation>
    <scope>NUCLEOTIDE SEQUENCE</scope>
</reference>
<evidence type="ECO:0000313" key="4">
    <source>
        <dbReference type="EMBL" id="CAB4874706.1"/>
    </source>
</evidence>
<dbReference type="PROSITE" id="PS51371">
    <property type="entry name" value="CBS"/>
    <property type="match status" value="2"/>
</dbReference>
<evidence type="ECO:0000256" key="1">
    <source>
        <dbReference type="ARBA" id="ARBA00023122"/>
    </source>
</evidence>
<dbReference type="EMBL" id="CAEZWM010000039">
    <property type="protein sequence ID" value="CAB4652009.1"/>
    <property type="molecule type" value="Genomic_DNA"/>
</dbReference>
<dbReference type="EMBL" id="CAFBPF010000249">
    <property type="protein sequence ID" value="CAB5025776.1"/>
    <property type="molecule type" value="Genomic_DNA"/>
</dbReference>
<organism evidence="3">
    <name type="scientific">freshwater metagenome</name>
    <dbReference type="NCBI Taxonomy" id="449393"/>
    <lineage>
        <taxon>unclassified sequences</taxon>
        <taxon>metagenomes</taxon>
        <taxon>ecological metagenomes</taxon>
    </lineage>
</organism>
<name>A0A6J6KVM5_9ZZZZ</name>
<dbReference type="EMBL" id="CAFBLK010000197">
    <property type="protein sequence ID" value="CAB4874706.1"/>
    <property type="molecule type" value="Genomic_DNA"/>
</dbReference>
<protein>
    <submittedName>
        <fullName evidence="3">Unannotated protein</fullName>
    </submittedName>
</protein>
<dbReference type="InterPro" id="IPR046342">
    <property type="entry name" value="CBS_dom_sf"/>
</dbReference>
<feature type="domain" description="CBS" evidence="2">
    <location>
        <begin position="8"/>
        <end position="65"/>
    </location>
</feature>
<sequence>MAIVSEIMTSEVKTVHPGMSIIEVASILADGSIGAVPVVNDADEFVGLLRDEDLLLREAGIHVPTTIALLPGIEFTLPSHLKRFDEELRIAAASTVGELMQTDPETVGPDTSLEDLASLMHDKQVTHVPVIDGNGKVVGIVARGDVIRHLARAK</sequence>
<dbReference type="InterPro" id="IPR000644">
    <property type="entry name" value="CBS_dom"/>
</dbReference>
<dbReference type="InterPro" id="IPR051257">
    <property type="entry name" value="Diverse_CBS-Domain"/>
</dbReference>
<dbReference type="PANTHER" id="PTHR43080">
    <property type="entry name" value="CBS DOMAIN-CONTAINING PROTEIN CBSX3, MITOCHONDRIAL"/>
    <property type="match status" value="1"/>
</dbReference>
<evidence type="ECO:0000313" key="5">
    <source>
        <dbReference type="EMBL" id="CAB4976878.1"/>
    </source>
</evidence>
<dbReference type="SMART" id="SM00116">
    <property type="entry name" value="CBS"/>
    <property type="match status" value="2"/>
</dbReference>
<keyword evidence="1" id="KW-0129">CBS domain</keyword>
<dbReference type="AlphaFoldDB" id="A0A6J6KVM5"/>